<accession>A0ABM1ZJ87</accession>
<feature type="compositionally biased region" description="Polar residues" evidence="3">
    <location>
        <begin position="453"/>
        <end position="476"/>
    </location>
</feature>
<evidence type="ECO:0000256" key="2">
    <source>
        <dbReference type="SAM" id="Coils"/>
    </source>
</evidence>
<organism evidence="4 5">
    <name type="scientific">Aedes albopictus</name>
    <name type="common">Asian tiger mosquito</name>
    <name type="synonym">Stegomyia albopicta</name>
    <dbReference type="NCBI Taxonomy" id="7160"/>
    <lineage>
        <taxon>Eukaryota</taxon>
        <taxon>Metazoa</taxon>
        <taxon>Ecdysozoa</taxon>
        <taxon>Arthropoda</taxon>
        <taxon>Hexapoda</taxon>
        <taxon>Insecta</taxon>
        <taxon>Pterygota</taxon>
        <taxon>Neoptera</taxon>
        <taxon>Endopterygota</taxon>
        <taxon>Diptera</taxon>
        <taxon>Nematocera</taxon>
        <taxon>Culicoidea</taxon>
        <taxon>Culicidae</taxon>
        <taxon>Culicinae</taxon>
        <taxon>Aedini</taxon>
        <taxon>Aedes</taxon>
        <taxon>Stegomyia</taxon>
    </lineage>
</organism>
<dbReference type="Pfam" id="PF25880">
    <property type="entry name" value="WHD_CHMP7_1st"/>
    <property type="match status" value="1"/>
</dbReference>
<dbReference type="EnsemblMetazoa" id="AALFPA23_019012.R27966">
    <property type="protein sequence ID" value="AALFPA23_019012.P27966"/>
    <property type="gene ID" value="AALFPA23_019012"/>
</dbReference>
<feature type="region of interest" description="Disordered" evidence="3">
    <location>
        <begin position="443"/>
        <end position="476"/>
    </location>
</feature>
<evidence type="ECO:0000313" key="4">
    <source>
        <dbReference type="EnsemblMetazoa" id="AALFPA23_019012.P27966"/>
    </source>
</evidence>
<dbReference type="InterPro" id="IPR005024">
    <property type="entry name" value="Snf7_fam"/>
</dbReference>
<proteinExistence type="inferred from homology"/>
<dbReference type="PANTHER" id="PTHR22761:SF21">
    <property type="entry name" value="CHARGED MULTIVESICULAR BODY PROTEIN 7"/>
    <property type="match status" value="1"/>
</dbReference>
<keyword evidence="2" id="KW-0175">Coiled coil</keyword>
<keyword evidence="5" id="KW-1185">Reference proteome</keyword>
<reference evidence="5" key="1">
    <citation type="journal article" date="2015" name="Proc. Natl. Acad. Sci. U.S.A.">
        <title>Genome sequence of the Asian Tiger mosquito, Aedes albopictus, reveals insights into its biology, genetics, and evolution.</title>
        <authorList>
            <person name="Chen X.G."/>
            <person name="Jiang X."/>
            <person name="Gu J."/>
            <person name="Xu M."/>
            <person name="Wu Y."/>
            <person name="Deng Y."/>
            <person name="Zhang C."/>
            <person name="Bonizzoni M."/>
            <person name="Dermauw W."/>
            <person name="Vontas J."/>
            <person name="Armbruster P."/>
            <person name="Huang X."/>
            <person name="Yang Y."/>
            <person name="Zhang H."/>
            <person name="He W."/>
            <person name="Peng H."/>
            <person name="Liu Y."/>
            <person name="Wu K."/>
            <person name="Chen J."/>
            <person name="Lirakis M."/>
            <person name="Topalis P."/>
            <person name="Van Leeuwen T."/>
            <person name="Hall A.B."/>
            <person name="Jiang X."/>
            <person name="Thorpe C."/>
            <person name="Mueller R.L."/>
            <person name="Sun C."/>
            <person name="Waterhouse R.M."/>
            <person name="Yan G."/>
            <person name="Tu Z.J."/>
            <person name="Fang X."/>
            <person name="James A.A."/>
        </authorList>
    </citation>
    <scope>NUCLEOTIDE SEQUENCE [LARGE SCALE GENOMIC DNA]</scope>
    <source>
        <strain evidence="5">Foshan</strain>
    </source>
</reference>
<dbReference type="Gene3D" id="1.10.287.1060">
    <property type="entry name" value="ESAT-6-like"/>
    <property type="match status" value="1"/>
</dbReference>
<evidence type="ECO:0000313" key="5">
    <source>
        <dbReference type="Proteomes" id="UP000069940"/>
    </source>
</evidence>
<comment type="similarity">
    <text evidence="1">Belongs to the SNF7 family.</text>
</comment>
<evidence type="ECO:0000256" key="1">
    <source>
        <dbReference type="ARBA" id="ARBA00006190"/>
    </source>
</evidence>
<sequence length="476" mass="53625">MARKSFAPNTQPMYVLEESFYPETWRDDSRMGVLLSEFRTRAVNPENYDSKMRFWKELIVKYCEHKGCAAVSITELKRVFRRKGTSPYCLKVVFEDMMKDGRLQAKNEFDRVPQDSWGGWAMDVLVKRPLGWGFGAVKDRIVGSAFDESAEFVCMDVVKSQSELLEKLIQKENKLNVLLSKNALLELVKDLDIKSDGLDLVLHHLFCRQRIVMEKLPSEMEHEKKILLKFAAPGAQAQPITDIERSIYNLEQTEHDLMKVIDRLEQNISDAMTVVKENLREGKKQLAKSNLRKKHLLEKNLEKKMNVLDNVQTMMSRIHDSQSDRHVIDAYKIGSNALKKAFAETGITLDSVDDTLAEMKEIMEQQDEMQTMISAPQNADVDDLELEQELSDLLDMNLAANHVAVTPAGPPTVPGAGLQPPAGQPTLAQLNDFDKEIEKRLAALRTDVPSPPLDTSTIIGGTSVQSQGSNLPSAPA</sequence>
<dbReference type="RefSeq" id="XP_019542796.2">
    <property type="nucleotide sequence ID" value="XM_019687251.3"/>
</dbReference>
<evidence type="ECO:0000256" key="3">
    <source>
        <dbReference type="SAM" id="MobiDB-lite"/>
    </source>
</evidence>
<feature type="coiled-coil region" evidence="2">
    <location>
        <begin position="247"/>
        <end position="281"/>
    </location>
</feature>
<name>A0ABM1ZJ87_AEDAL</name>
<reference evidence="4" key="2">
    <citation type="submission" date="2025-05" db="UniProtKB">
        <authorList>
            <consortium name="EnsemblMetazoa"/>
        </authorList>
    </citation>
    <scope>IDENTIFICATION</scope>
    <source>
        <strain evidence="4">Foshan</strain>
    </source>
</reference>
<dbReference type="Proteomes" id="UP000069940">
    <property type="component" value="Unassembled WGS sequence"/>
</dbReference>
<dbReference type="GeneID" id="109413565"/>
<protein>
    <recommendedName>
        <fullName evidence="6">M protein type</fullName>
    </recommendedName>
</protein>
<dbReference type="Pfam" id="PF03357">
    <property type="entry name" value="Snf7"/>
    <property type="match status" value="1"/>
</dbReference>
<dbReference type="PANTHER" id="PTHR22761">
    <property type="entry name" value="CHARGED MULTIVESICULAR BODY PROTEIN"/>
    <property type="match status" value="1"/>
</dbReference>
<evidence type="ECO:0008006" key="6">
    <source>
        <dbReference type="Google" id="ProtNLM"/>
    </source>
</evidence>